<dbReference type="InterPro" id="IPR011629">
    <property type="entry name" value="CobW-like_C"/>
</dbReference>
<reference evidence="8 9" key="1">
    <citation type="submission" date="2020-05" db="EMBL/GenBank/DDBJ databases">
        <title>Comparative genomic analysis of denitrifying bacteria from Halomonas genus.</title>
        <authorList>
            <person name="Wang L."/>
            <person name="Shao Z."/>
        </authorList>
    </citation>
    <scope>NUCLEOTIDE SEQUENCE [LARGE SCALE GENOMIC DNA]</scope>
    <source>
        <strain evidence="8 9">A4</strain>
    </source>
</reference>
<evidence type="ECO:0000256" key="5">
    <source>
        <dbReference type="ARBA" id="ARBA00045658"/>
    </source>
</evidence>
<comment type="similarity">
    <text evidence="4">Belongs to the SIMIBI class G3E GTPase family. ZNG1 subfamily.</text>
</comment>
<evidence type="ECO:0000256" key="6">
    <source>
        <dbReference type="ARBA" id="ARBA00049117"/>
    </source>
</evidence>
<dbReference type="InterPro" id="IPR027417">
    <property type="entry name" value="P-loop_NTPase"/>
</dbReference>
<dbReference type="RefSeq" id="WP_238978766.1">
    <property type="nucleotide sequence ID" value="NZ_JABFUC010000018.1"/>
</dbReference>
<dbReference type="InterPro" id="IPR051316">
    <property type="entry name" value="Zinc-reg_GTPase_activator"/>
</dbReference>
<feature type="domain" description="CobW C-terminal" evidence="7">
    <location>
        <begin position="262"/>
        <end position="356"/>
    </location>
</feature>
<keyword evidence="2" id="KW-0378">Hydrolase</keyword>
<comment type="catalytic activity">
    <reaction evidence="6">
        <text>GTP + H2O = GDP + phosphate + H(+)</text>
        <dbReference type="Rhea" id="RHEA:19669"/>
        <dbReference type="ChEBI" id="CHEBI:15377"/>
        <dbReference type="ChEBI" id="CHEBI:15378"/>
        <dbReference type="ChEBI" id="CHEBI:37565"/>
        <dbReference type="ChEBI" id="CHEBI:43474"/>
        <dbReference type="ChEBI" id="CHEBI:58189"/>
    </reaction>
    <physiologicalReaction direction="left-to-right" evidence="6">
        <dbReference type="Rhea" id="RHEA:19670"/>
    </physiologicalReaction>
</comment>
<dbReference type="CDD" id="cd03112">
    <property type="entry name" value="CobW-like"/>
    <property type="match status" value="1"/>
</dbReference>
<organism evidence="8 9">
    <name type="scientific">Billgrantia campisalis</name>
    <dbReference type="NCBI Taxonomy" id="74661"/>
    <lineage>
        <taxon>Bacteria</taxon>
        <taxon>Pseudomonadati</taxon>
        <taxon>Pseudomonadota</taxon>
        <taxon>Gammaproteobacteria</taxon>
        <taxon>Oceanospirillales</taxon>
        <taxon>Halomonadaceae</taxon>
        <taxon>Billgrantia</taxon>
    </lineage>
</organism>
<dbReference type="EMBL" id="JABFUC010000018">
    <property type="protein sequence ID" value="MCG6659586.1"/>
    <property type="molecule type" value="Genomic_DNA"/>
</dbReference>
<dbReference type="Gene3D" id="3.40.50.300">
    <property type="entry name" value="P-loop containing nucleotide triphosphate hydrolases"/>
    <property type="match status" value="1"/>
</dbReference>
<evidence type="ECO:0000256" key="1">
    <source>
        <dbReference type="ARBA" id="ARBA00022741"/>
    </source>
</evidence>
<dbReference type="Pfam" id="PF07683">
    <property type="entry name" value="CobW_C"/>
    <property type="match status" value="1"/>
</dbReference>
<dbReference type="Proteomes" id="UP000814385">
    <property type="component" value="Unassembled WGS sequence"/>
</dbReference>
<keyword evidence="9" id="KW-1185">Reference proteome</keyword>
<dbReference type="Pfam" id="PF02492">
    <property type="entry name" value="cobW"/>
    <property type="match status" value="1"/>
</dbReference>
<dbReference type="InterPro" id="IPR003495">
    <property type="entry name" value="CobW/HypB/UreG_nucleotide-bd"/>
</dbReference>
<comment type="caution">
    <text evidence="8">The sequence shown here is derived from an EMBL/GenBank/DDBJ whole genome shotgun (WGS) entry which is preliminary data.</text>
</comment>
<comment type="function">
    <text evidence="5">Zinc chaperone that directly transfers zinc cofactor to target proteins, thereby activating them. Zinc is transferred from the CXCC motif in the GTPase domain to the zinc binding site in target proteins in a process requiring GTP hydrolysis.</text>
</comment>
<dbReference type="SMART" id="SM00833">
    <property type="entry name" value="CobW_C"/>
    <property type="match status" value="1"/>
</dbReference>
<dbReference type="SUPFAM" id="SSF52540">
    <property type="entry name" value="P-loop containing nucleoside triphosphate hydrolases"/>
    <property type="match status" value="1"/>
</dbReference>
<keyword evidence="3" id="KW-0143">Chaperone</keyword>
<accession>A0ABS9PCX9</accession>
<evidence type="ECO:0000256" key="3">
    <source>
        <dbReference type="ARBA" id="ARBA00023186"/>
    </source>
</evidence>
<keyword evidence="1" id="KW-0547">Nucleotide-binding</keyword>
<evidence type="ECO:0000256" key="4">
    <source>
        <dbReference type="ARBA" id="ARBA00034320"/>
    </source>
</evidence>
<proteinExistence type="inferred from homology"/>
<dbReference type="PANTHER" id="PTHR13748">
    <property type="entry name" value="COBW-RELATED"/>
    <property type="match status" value="1"/>
</dbReference>
<dbReference type="InterPro" id="IPR036627">
    <property type="entry name" value="CobW-likC_sf"/>
</dbReference>
<dbReference type="PANTHER" id="PTHR13748:SF62">
    <property type="entry name" value="COBW DOMAIN-CONTAINING PROTEIN"/>
    <property type="match status" value="1"/>
</dbReference>
<evidence type="ECO:0000259" key="7">
    <source>
        <dbReference type="SMART" id="SM00833"/>
    </source>
</evidence>
<sequence>MRSADLMPVTVLTGFLGSGKTTLLNRLVRQPAMRDALVVINEFGDIGLDHRLVAEGDEHSVVEMSSGCLCCTIRGDLSKSVQQACEALEREGGRPISRMIIETTGLADPAPILHTLMTDHWLAQRFRLDGVICLVDAANGVSTLNAHRESQRQAAIADCLLITKADLVDEPRLARLSERLAEVNPAAEQLQVKHGEVDAARLTARRLPASGNPDRQAEGWLGAAAYVQVSPAAGLAPTPSEASAPLLAPATTSPLSRHGEQIRSFCFSVEAPIAPEVLEDWLDLLMSLLGDKMLRVKAIVNVAGQPQPLALHGVQHIFHPPVPLPAEACADGVSRFVFITSGVAPEAVAQLFDYFQAPHPTKPPQAQ</sequence>
<evidence type="ECO:0000313" key="9">
    <source>
        <dbReference type="Proteomes" id="UP000814385"/>
    </source>
</evidence>
<dbReference type="SUPFAM" id="SSF90002">
    <property type="entry name" value="Hypothetical protein YjiA, C-terminal domain"/>
    <property type="match status" value="1"/>
</dbReference>
<protein>
    <submittedName>
        <fullName evidence="8">GTP-binding protein</fullName>
    </submittedName>
</protein>
<dbReference type="Gene3D" id="3.30.1220.10">
    <property type="entry name" value="CobW-like, C-terminal domain"/>
    <property type="match status" value="1"/>
</dbReference>
<name>A0ABS9PCX9_9GAMM</name>
<gene>
    <name evidence="8" type="ORF">HOP52_17690</name>
</gene>
<evidence type="ECO:0000313" key="8">
    <source>
        <dbReference type="EMBL" id="MCG6659586.1"/>
    </source>
</evidence>
<evidence type="ECO:0000256" key="2">
    <source>
        <dbReference type="ARBA" id="ARBA00022801"/>
    </source>
</evidence>